<protein>
    <submittedName>
        <fullName evidence="1">Uncharacterized protein</fullName>
    </submittedName>
</protein>
<organism evidence="1 2">
    <name type="scientific">Pistacia integerrima</name>
    <dbReference type="NCBI Taxonomy" id="434235"/>
    <lineage>
        <taxon>Eukaryota</taxon>
        <taxon>Viridiplantae</taxon>
        <taxon>Streptophyta</taxon>
        <taxon>Embryophyta</taxon>
        <taxon>Tracheophyta</taxon>
        <taxon>Spermatophyta</taxon>
        <taxon>Magnoliopsida</taxon>
        <taxon>eudicotyledons</taxon>
        <taxon>Gunneridae</taxon>
        <taxon>Pentapetalae</taxon>
        <taxon>rosids</taxon>
        <taxon>malvids</taxon>
        <taxon>Sapindales</taxon>
        <taxon>Anacardiaceae</taxon>
        <taxon>Pistacia</taxon>
    </lineage>
</organism>
<keyword evidence="2" id="KW-1185">Reference proteome</keyword>
<reference evidence="2" key="1">
    <citation type="journal article" date="2023" name="G3 (Bethesda)">
        <title>Genome assembly and association tests identify interacting loci associated with vigor, precocity, and sex in interspecific pistachio rootstocks.</title>
        <authorList>
            <person name="Palmer W."/>
            <person name="Jacygrad E."/>
            <person name="Sagayaradj S."/>
            <person name="Cavanaugh K."/>
            <person name="Han R."/>
            <person name="Bertier L."/>
            <person name="Beede B."/>
            <person name="Kafkas S."/>
            <person name="Golino D."/>
            <person name="Preece J."/>
            <person name="Michelmore R."/>
        </authorList>
    </citation>
    <scope>NUCLEOTIDE SEQUENCE [LARGE SCALE GENOMIC DNA]</scope>
</reference>
<proteinExistence type="predicted"/>
<comment type="caution">
    <text evidence="1">The sequence shown here is derived from an EMBL/GenBank/DDBJ whole genome shotgun (WGS) entry which is preliminary data.</text>
</comment>
<evidence type="ECO:0000313" key="1">
    <source>
        <dbReference type="EMBL" id="KAJ0014385.1"/>
    </source>
</evidence>
<dbReference type="Proteomes" id="UP001163603">
    <property type="component" value="Chromosome 13"/>
</dbReference>
<sequence>MSSPFRSPSTVPPAQPPMRLPGCYRICSATTGVSNDVDTLQADQKLKIVVFDWVSARGG</sequence>
<gene>
    <name evidence="1" type="ORF">Pint_21636</name>
</gene>
<dbReference type="EMBL" id="CM047748">
    <property type="protein sequence ID" value="KAJ0014385.1"/>
    <property type="molecule type" value="Genomic_DNA"/>
</dbReference>
<evidence type="ECO:0000313" key="2">
    <source>
        <dbReference type="Proteomes" id="UP001163603"/>
    </source>
</evidence>
<accession>A0ACC0XBH3</accession>
<name>A0ACC0XBH3_9ROSI</name>